<keyword evidence="2" id="KW-0808">Transferase</keyword>
<dbReference type="RefSeq" id="WP_055681391.1">
    <property type="nucleotide sequence ID" value="NZ_CXPG01000012.1"/>
</dbReference>
<evidence type="ECO:0000313" key="2">
    <source>
        <dbReference type="EMBL" id="CTQ31918.1"/>
    </source>
</evidence>
<dbReference type="OrthoDB" id="9803627at2"/>
<protein>
    <submittedName>
        <fullName evidence="2">Polysaccharide pyruvyl transferase</fullName>
    </submittedName>
</protein>
<sequence>MDLGIDWPAIYGDPALLMPLLFPMERRARYDVGIVPHLVDAAEVPPSLSQMPGACVIDVTAPPLEVARRIADCRRIVSTSLHGIIIAHAYGIPATRLILSGRIRGHGVKYRDYIEAFGETSGLPTIDARQVAQDDLPDAPMATDAVPGIRAEQRGLVLSCPSATEPVQERMLRII</sequence>
<organism evidence="2 3">
    <name type="scientific">Jannaschia rubra</name>
    <dbReference type="NCBI Taxonomy" id="282197"/>
    <lineage>
        <taxon>Bacteria</taxon>
        <taxon>Pseudomonadati</taxon>
        <taxon>Pseudomonadota</taxon>
        <taxon>Alphaproteobacteria</taxon>
        <taxon>Rhodobacterales</taxon>
        <taxon>Roseobacteraceae</taxon>
        <taxon>Jannaschia</taxon>
    </lineage>
</organism>
<accession>A0A0M6XLW3</accession>
<dbReference type="AlphaFoldDB" id="A0A0M6XLW3"/>
<name>A0A0M6XLW3_9RHOB</name>
<proteinExistence type="predicted"/>
<gene>
    <name evidence="2" type="ORF">JAN5088_00677</name>
</gene>
<dbReference type="InterPro" id="IPR007345">
    <property type="entry name" value="Polysacch_pyruvyl_Trfase"/>
</dbReference>
<dbReference type="Pfam" id="PF04230">
    <property type="entry name" value="PS_pyruv_trans"/>
    <property type="match status" value="1"/>
</dbReference>
<evidence type="ECO:0000313" key="3">
    <source>
        <dbReference type="Proteomes" id="UP000048908"/>
    </source>
</evidence>
<dbReference type="Proteomes" id="UP000048908">
    <property type="component" value="Unassembled WGS sequence"/>
</dbReference>
<dbReference type="GO" id="GO:0016740">
    <property type="term" value="F:transferase activity"/>
    <property type="evidence" value="ECO:0007669"/>
    <property type="project" value="UniProtKB-KW"/>
</dbReference>
<dbReference type="STRING" id="282197.SAMN04488517_11557"/>
<reference evidence="2 3" key="1">
    <citation type="submission" date="2015-07" db="EMBL/GenBank/DDBJ databases">
        <authorList>
            <person name="Noorani M."/>
        </authorList>
    </citation>
    <scope>NUCLEOTIDE SEQUENCE [LARGE SCALE GENOMIC DNA]</scope>
    <source>
        <strain evidence="2 3">CECT 5088</strain>
    </source>
</reference>
<feature type="domain" description="Polysaccharide pyruvyl transferase" evidence="1">
    <location>
        <begin position="56"/>
        <end position="95"/>
    </location>
</feature>
<keyword evidence="3" id="KW-1185">Reference proteome</keyword>
<evidence type="ECO:0000259" key="1">
    <source>
        <dbReference type="Pfam" id="PF04230"/>
    </source>
</evidence>
<dbReference type="EMBL" id="CXPG01000012">
    <property type="protein sequence ID" value="CTQ31918.1"/>
    <property type="molecule type" value="Genomic_DNA"/>
</dbReference>